<keyword evidence="6" id="KW-0067">ATP-binding</keyword>
<protein>
    <recommendedName>
        <fullName evidence="1">riboflavin kinase</fullName>
        <ecNumber evidence="1">2.7.1.26</ecNumber>
    </recommendedName>
</protein>
<dbReference type="InterPro" id="IPR023468">
    <property type="entry name" value="Riboflavin_kinase"/>
</dbReference>
<evidence type="ECO:0000313" key="9">
    <source>
        <dbReference type="EMBL" id="MBO1267304.1"/>
    </source>
</evidence>
<keyword evidence="10" id="KW-1185">Reference proteome</keyword>
<dbReference type="InterPro" id="IPR023465">
    <property type="entry name" value="Riboflavin_kinase_dom_sf"/>
</dbReference>
<name>A0A939HDQ5_9MICC</name>
<evidence type="ECO:0000256" key="5">
    <source>
        <dbReference type="ARBA" id="ARBA00022741"/>
    </source>
</evidence>
<keyword evidence="4" id="KW-0808">Transferase</keyword>
<evidence type="ECO:0000256" key="4">
    <source>
        <dbReference type="ARBA" id="ARBA00022679"/>
    </source>
</evidence>
<dbReference type="PANTHER" id="PTHR22749:SF6">
    <property type="entry name" value="RIBOFLAVIN KINASE"/>
    <property type="match status" value="1"/>
</dbReference>
<dbReference type="SMART" id="SM00904">
    <property type="entry name" value="Flavokinase"/>
    <property type="match status" value="1"/>
</dbReference>
<evidence type="ECO:0000256" key="6">
    <source>
        <dbReference type="ARBA" id="ARBA00022840"/>
    </source>
</evidence>
<dbReference type="GO" id="GO:0005524">
    <property type="term" value="F:ATP binding"/>
    <property type="evidence" value="ECO:0007669"/>
    <property type="project" value="UniProtKB-KW"/>
</dbReference>
<proteinExistence type="predicted"/>
<feature type="domain" description="Riboflavin kinase" evidence="8">
    <location>
        <begin position="3"/>
        <end position="123"/>
    </location>
</feature>
<dbReference type="Pfam" id="PF01687">
    <property type="entry name" value="Flavokinase"/>
    <property type="match status" value="1"/>
</dbReference>
<evidence type="ECO:0000256" key="3">
    <source>
        <dbReference type="ARBA" id="ARBA00022643"/>
    </source>
</evidence>
<dbReference type="InterPro" id="IPR015865">
    <property type="entry name" value="Riboflavin_kinase_bac/euk"/>
</dbReference>
<dbReference type="Proteomes" id="UP000664164">
    <property type="component" value="Unassembled WGS sequence"/>
</dbReference>
<dbReference type="PANTHER" id="PTHR22749">
    <property type="entry name" value="RIBOFLAVIN KINASE/FMN ADENYLYLTRANSFERASE"/>
    <property type="match status" value="1"/>
</dbReference>
<dbReference type="EMBL" id="JAFNLL010000007">
    <property type="protein sequence ID" value="MBO1267304.1"/>
    <property type="molecule type" value="Genomic_DNA"/>
</dbReference>
<keyword evidence="9" id="KW-0418">Kinase</keyword>
<sequence length="140" mass="15519">MPAIVEGTVEYGDQRGRTLGFPTANIPILGNPELDGVWAGLVETGLVPFAVAAVSIGRRRTFYSGEGERLLEAHLLDTEQELYGQHLRVHLLERLRPQAAFPSVEALIEQLHEDVEQTRRWAELNQPWLLSPIAGTSPAK</sequence>
<dbReference type="RefSeq" id="WP_207615099.1">
    <property type="nucleotide sequence ID" value="NZ_JAFNLL010000007.1"/>
</dbReference>
<keyword evidence="3" id="KW-0288">FMN</keyword>
<reference evidence="9" key="1">
    <citation type="submission" date="2021-03" db="EMBL/GenBank/DDBJ databases">
        <title>A new species, PO-11, isolated from a karst cave deposit.</title>
        <authorList>
            <person name="Zhaoxiaoyong W."/>
        </authorList>
    </citation>
    <scope>NUCLEOTIDE SEQUENCE</scope>
    <source>
        <strain evidence="9">PO-11</strain>
    </source>
</reference>
<evidence type="ECO:0000256" key="2">
    <source>
        <dbReference type="ARBA" id="ARBA00022630"/>
    </source>
</evidence>
<keyword evidence="2" id="KW-0285">Flavoprotein</keyword>
<dbReference type="SUPFAM" id="SSF82114">
    <property type="entry name" value="Riboflavin kinase-like"/>
    <property type="match status" value="1"/>
</dbReference>
<evidence type="ECO:0000256" key="7">
    <source>
        <dbReference type="ARBA" id="ARBA00047880"/>
    </source>
</evidence>
<organism evidence="9 10">
    <name type="scientific">Arthrobacter cavernae</name>
    <dbReference type="NCBI Taxonomy" id="2817681"/>
    <lineage>
        <taxon>Bacteria</taxon>
        <taxon>Bacillati</taxon>
        <taxon>Actinomycetota</taxon>
        <taxon>Actinomycetes</taxon>
        <taxon>Micrococcales</taxon>
        <taxon>Micrococcaceae</taxon>
        <taxon>Arthrobacter</taxon>
    </lineage>
</organism>
<dbReference type="Gene3D" id="2.40.30.30">
    <property type="entry name" value="Riboflavin kinase-like"/>
    <property type="match status" value="1"/>
</dbReference>
<dbReference type="GO" id="GO:0008531">
    <property type="term" value="F:riboflavin kinase activity"/>
    <property type="evidence" value="ECO:0007669"/>
    <property type="project" value="UniProtKB-EC"/>
</dbReference>
<accession>A0A939HDQ5</accession>
<dbReference type="AlphaFoldDB" id="A0A939HDQ5"/>
<dbReference type="EC" id="2.7.1.26" evidence="1"/>
<keyword evidence="5" id="KW-0547">Nucleotide-binding</keyword>
<comment type="caution">
    <text evidence="9">The sequence shown here is derived from an EMBL/GenBank/DDBJ whole genome shotgun (WGS) entry which is preliminary data.</text>
</comment>
<evidence type="ECO:0000313" key="10">
    <source>
        <dbReference type="Proteomes" id="UP000664164"/>
    </source>
</evidence>
<evidence type="ECO:0000256" key="1">
    <source>
        <dbReference type="ARBA" id="ARBA00012105"/>
    </source>
</evidence>
<dbReference type="GO" id="GO:0009231">
    <property type="term" value="P:riboflavin biosynthetic process"/>
    <property type="evidence" value="ECO:0007669"/>
    <property type="project" value="InterPro"/>
</dbReference>
<comment type="catalytic activity">
    <reaction evidence="7">
        <text>riboflavin + ATP = FMN + ADP + H(+)</text>
        <dbReference type="Rhea" id="RHEA:14357"/>
        <dbReference type="ChEBI" id="CHEBI:15378"/>
        <dbReference type="ChEBI" id="CHEBI:30616"/>
        <dbReference type="ChEBI" id="CHEBI:57986"/>
        <dbReference type="ChEBI" id="CHEBI:58210"/>
        <dbReference type="ChEBI" id="CHEBI:456216"/>
        <dbReference type="EC" id="2.7.1.26"/>
    </reaction>
</comment>
<evidence type="ECO:0000259" key="8">
    <source>
        <dbReference type="SMART" id="SM00904"/>
    </source>
</evidence>
<gene>
    <name evidence="9" type="ORF">J1902_04790</name>
</gene>
<dbReference type="GO" id="GO:0009398">
    <property type="term" value="P:FMN biosynthetic process"/>
    <property type="evidence" value="ECO:0007669"/>
    <property type="project" value="TreeGrafter"/>
</dbReference>